<name>G8U0V8_SULAD</name>
<keyword evidence="2" id="KW-1185">Reference proteome</keyword>
<dbReference type="KEGG" id="sap:Sulac_1919"/>
<reference evidence="1 2" key="2">
    <citation type="journal article" date="2012" name="Stand. Genomic Sci.">
        <title>Complete genome sequence of the moderately thermophilic mineral-sulfide-oxidizing firmicute Sulfobacillus acidophilus type strain (NAL(T)).</title>
        <authorList>
            <person name="Anderson I."/>
            <person name="Chertkov O."/>
            <person name="Chen A."/>
            <person name="Saunders E."/>
            <person name="Lapidus A."/>
            <person name="Nolan M."/>
            <person name="Lucas S."/>
            <person name="Hammon N."/>
            <person name="Deshpande S."/>
            <person name="Cheng J.F."/>
            <person name="Han C."/>
            <person name="Tapia R."/>
            <person name="Goodwin L.A."/>
            <person name="Pitluck S."/>
            <person name="Liolios K."/>
            <person name="Pagani I."/>
            <person name="Ivanova N."/>
            <person name="Mikhailova N."/>
            <person name="Pati A."/>
            <person name="Palaniappan K."/>
            <person name="Land M."/>
            <person name="Pan C."/>
            <person name="Rohde M."/>
            <person name="Pukall R."/>
            <person name="Goker M."/>
            <person name="Detter J.C."/>
            <person name="Woyke T."/>
            <person name="Bristow J."/>
            <person name="Eisen J.A."/>
            <person name="Markowitz V."/>
            <person name="Hugenholtz P."/>
            <person name="Kyrpides N.C."/>
            <person name="Klenk H.P."/>
            <person name="Mavromatis K."/>
        </authorList>
    </citation>
    <scope>NUCLEOTIDE SEQUENCE [LARGE SCALE GENOMIC DNA]</scope>
    <source>
        <strain evidence="2">ATCC 700253 / DSM 10332 / NAL</strain>
    </source>
</reference>
<dbReference type="PATRIC" id="fig|679936.5.peg.1984"/>
<evidence type="ECO:0000313" key="2">
    <source>
        <dbReference type="Proteomes" id="UP000005439"/>
    </source>
</evidence>
<dbReference type="Proteomes" id="UP000005439">
    <property type="component" value="Chromosome"/>
</dbReference>
<gene>
    <name evidence="1" type="ordered locus">Sulac_1919</name>
</gene>
<dbReference type="STRING" id="679936.Sulac_1919"/>
<reference evidence="2" key="1">
    <citation type="submission" date="2011-12" db="EMBL/GenBank/DDBJ databases">
        <title>The complete genome of chromosome of Sulfobacillus acidophilus DSM 10332.</title>
        <authorList>
            <person name="Lucas S."/>
            <person name="Han J."/>
            <person name="Lapidus A."/>
            <person name="Bruce D."/>
            <person name="Goodwin L."/>
            <person name="Pitluck S."/>
            <person name="Peters L."/>
            <person name="Kyrpides N."/>
            <person name="Mavromatis K."/>
            <person name="Ivanova N."/>
            <person name="Mikhailova N."/>
            <person name="Chertkov O."/>
            <person name="Saunders E."/>
            <person name="Detter J.C."/>
            <person name="Tapia R."/>
            <person name="Han C."/>
            <person name="Land M."/>
            <person name="Hauser L."/>
            <person name="Markowitz V."/>
            <person name="Cheng J.-F."/>
            <person name="Hugenholtz P."/>
            <person name="Woyke T."/>
            <person name="Wu D."/>
            <person name="Pukall R."/>
            <person name="Gehrich-Schroeter G."/>
            <person name="Schneider S."/>
            <person name="Klenk H.-P."/>
            <person name="Eisen J.A."/>
        </authorList>
    </citation>
    <scope>NUCLEOTIDE SEQUENCE [LARGE SCALE GENOMIC DNA]</scope>
    <source>
        <strain evidence="2">ATCC 700253 / DSM 10332 / NAL</strain>
    </source>
</reference>
<evidence type="ECO:0000313" key="1">
    <source>
        <dbReference type="EMBL" id="AEW05411.1"/>
    </source>
</evidence>
<sequence>MPRWRHWIGGASLLLMLELLLVYGYGLTVTVPPREIPRLRTLVVTAVTPVWPAWQAAVVQKATPALKGDIVKALRQTALNVGGIQITVPDAWQKGVADQLVAFVQTRLATTLVRQIRPGEVITPDVIRQILQNVGGVPVWVRLGPLPVPVRIRLGHA</sequence>
<dbReference type="EMBL" id="CP003179">
    <property type="protein sequence ID" value="AEW05411.1"/>
    <property type="molecule type" value="Genomic_DNA"/>
</dbReference>
<protein>
    <submittedName>
        <fullName evidence="1">Uncharacterized protein</fullName>
    </submittedName>
</protein>
<proteinExistence type="predicted"/>
<organism evidence="1 2">
    <name type="scientific">Sulfobacillus acidophilus (strain ATCC 700253 / DSM 10332 / NAL)</name>
    <dbReference type="NCBI Taxonomy" id="679936"/>
    <lineage>
        <taxon>Bacteria</taxon>
        <taxon>Bacillati</taxon>
        <taxon>Bacillota</taxon>
        <taxon>Clostridia</taxon>
        <taxon>Eubacteriales</taxon>
        <taxon>Clostridiales Family XVII. Incertae Sedis</taxon>
        <taxon>Sulfobacillus</taxon>
    </lineage>
</organism>
<accession>G8U0V8</accession>
<dbReference type="AlphaFoldDB" id="G8U0V8"/>
<dbReference type="HOGENOM" id="CLU_1676935_0_0_9"/>